<comment type="caution">
    <text evidence="1">The sequence shown here is derived from an EMBL/GenBank/DDBJ whole genome shotgun (WGS) entry which is preliminary data.</text>
</comment>
<keyword evidence="2" id="KW-1185">Reference proteome</keyword>
<gene>
    <name evidence="1" type="ORF">D9611_012216</name>
</gene>
<name>A0A8H5C5D9_9AGAR</name>
<evidence type="ECO:0000313" key="1">
    <source>
        <dbReference type="EMBL" id="KAF5335552.1"/>
    </source>
</evidence>
<reference evidence="1 2" key="1">
    <citation type="journal article" date="2020" name="ISME J.">
        <title>Uncovering the hidden diversity of litter-decomposition mechanisms in mushroom-forming fungi.</title>
        <authorList>
            <person name="Floudas D."/>
            <person name="Bentzer J."/>
            <person name="Ahren D."/>
            <person name="Johansson T."/>
            <person name="Persson P."/>
            <person name="Tunlid A."/>
        </authorList>
    </citation>
    <scope>NUCLEOTIDE SEQUENCE [LARGE SCALE GENOMIC DNA]</scope>
    <source>
        <strain evidence="1 2">CBS 175.51</strain>
    </source>
</reference>
<organism evidence="1 2">
    <name type="scientific">Ephemerocybe angulata</name>
    <dbReference type="NCBI Taxonomy" id="980116"/>
    <lineage>
        <taxon>Eukaryota</taxon>
        <taxon>Fungi</taxon>
        <taxon>Dikarya</taxon>
        <taxon>Basidiomycota</taxon>
        <taxon>Agaricomycotina</taxon>
        <taxon>Agaricomycetes</taxon>
        <taxon>Agaricomycetidae</taxon>
        <taxon>Agaricales</taxon>
        <taxon>Agaricineae</taxon>
        <taxon>Psathyrellaceae</taxon>
        <taxon>Ephemerocybe</taxon>
    </lineage>
</organism>
<evidence type="ECO:0000313" key="2">
    <source>
        <dbReference type="Proteomes" id="UP000541558"/>
    </source>
</evidence>
<dbReference type="Proteomes" id="UP000541558">
    <property type="component" value="Unassembled WGS sequence"/>
</dbReference>
<dbReference type="AlphaFoldDB" id="A0A8H5C5D9"/>
<accession>A0A8H5C5D9</accession>
<protein>
    <submittedName>
        <fullName evidence="1">Uncharacterized protein</fullName>
    </submittedName>
</protein>
<dbReference type="OrthoDB" id="415460at2759"/>
<dbReference type="EMBL" id="JAACJK010000061">
    <property type="protein sequence ID" value="KAF5335552.1"/>
    <property type="molecule type" value="Genomic_DNA"/>
</dbReference>
<proteinExistence type="predicted"/>
<sequence>MGCVGALAGRAFRWVLTIYGMIDLLSVLPYQVELILGQGTCVLFLRSILRIFRVLSVGGPFHCDHTIPPERPPHPSLPRLLSQASRTTELKYLSMCRSHHALLPPAPSSSSHFPLLEIEIQLLHRYFAERGMWVETMDSLTNSDGDPT</sequence>